<name>A0A1G2DIX4_9BACT</name>
<evidence type="ECO:0000256" key="6">
    <source>
        <dbReference type="RuleBase" id="RU003331"/>
    </source>
</evidence>
<dbReference type="SUPFAM" id="SSF52540">
    <property type="entry name" value="P-loop containing nucleoside triphosphate hydrolases"/>
    <property type="match status" value="1"/>
</dbReference>
<protein>
    <recommendedName>
        <fullName evidence="6">Adenylate kinase</fullName>
        <ecNumber evidence="6">2.7.4.3</ecNumber>
    </recommendedName>
</protein>
<dbReference type="InterPro" id="IPR027417">
    <property type="entry name" value="P-loop_NTPase"/>
</dbReference>
<dbReference type="AlphaFoldDB" id="A0A1G2DIX4"/>
<evidence type="ECO:0000256" key="5">
    <source>
        <dbReference type="RuleBase" id="RU003330"/>
    </source>
</evidence>
<dbReference type="EC" id="2.7.4.3" evidence="6"/>
<evidence type="ECO:0000256" key="2">
    <source>
        <dbReference type="ARBA" id="ARBA00022727"/>
    </source>
</evidence>
<organism evidence="7 8">
    <name type="scientific">Candidatus Lloydbacteria bacterium RIFCSPLOWO2_01_FULL_50_20</name>
    <dbReference type="NCBI Taxonomy" id="1798665"/>
    <lineage>
        <taxon>Bacteria</taxon>
        <taxon>Candidatus Lloydiibacteriota</taxon>
    </lineage>
</organism>
<keyword evidence="4 5" id="KW-0418">Kinase</keyword>
<evidence type="ECO:0000256" key="3">
    <source>
        <dbReference type="ARBA" id="ARBA00022741"/>
    </source>
</evidence>
<comment type="subunit">
    <text evidence="6">Monomer.</text>
</comment>
<comment type="catalytic activity">
    <reaction evidence="6">
        <text>AMP + ATP = 2 ADP</text>
        <dbReference type="Rhea" id="RHEA:12973"/>
        <dbReference type="ChEBI" id="CHEBI:30616"/>
        <dbReference type="ChEBI" id="CHEBI:456215"/>
        <dbReference type="ChEBI" id="CHEBI:456216"/>
        <dbReference type="EC" id="2.7.4.3"/>
    </reaction>
</comment>
<dbReference type="GO" id="GO:0005524">
    <property type="term" value="F:ATP binding"/>
    <property type="evidence" value="ECO:0007669"/>
    <property type="project" value="UniProtKB-KW"/>
</dbReference>
<comment type="similarity">
    <text evidence="5">Belongs to the adenylate kinase family.</text>
</comment>
<reference evidence="7 8" key="1">
    <citation type="journal article" date="2016" name="Nat. Commun.">
        <title>Thousands of microbial genomes shed light on interconnected biogeochemical processes in an aquifer system.</title>
        <authorList>
            <person name="Anantharaman K."/>
            <person name="Brown C.T."/>
            <person name="Hug L.A."/>
            <person name="Sharon I."/>
            <person name="Castelle C.J."/>
            <person name="Probst A.J."/>
            <person name="Thomas B.C."/>
            <person name="Singh A."/>
            <person name="Wilkins M.J."/>
            <person name="Karaoz U."/>
            <person name="Brodie E.L."/>
            <person name="Williams K.H."/>
            <person name="Hubbard S.S."/>
            <person name="Banfield J.F."/>
        </authorList>
    </citation>
    <scope>NUCLEOTIDE SEQUENCE [LARGE SCALE GENOMIC DNA]</scope>
</reference>
<proteinExistence type="inferred from homology"/>
<comment type="caution">
    <text evidence="7">The sequence shown here is derived from an EMBL/GenBank/DDBJ whole genome shotgun (WGS) entry which is preliminary data.</text>
</comment>
<keyword evidence="6" id="KW-0067">ATP-binding</keyword>
<dbReference type="Pfam" id="PF00406">
    <property type="entry name" value="ADK"/>
    <property type="match status" value="1"/>
</dbReference>
<evidence type="ECO:0000256" key="4">
    <source>
        <dbReference type="ARBA" id="ARBA00022777"/>
    </source>
</evidence>
<dbReference type="Gene3D" id="3.40.50.300">
    <property type="entry name" value="P-loop containing nucleotide triphosphate hydrolases"/>
    <property type="match status" value="1"/>
</dbReference>
<dbReference type="STRING" id="1798665.A2942_03570"/>
<evidence type="ECO:0000313" key="7">
    <source>
        <dbReference type="EMBL" id="OGZ12820.1"/>
    </source>
</evidence>
<keyword evidence="3 6" id="KW-0547">Nucleotide-binding</keyword>
<dbReference type="GO" id="GO:0005737">
    <property type="term" value="C:cytoplasm"/>
    <property type="evidence" value="ECO:0007669"/>
    <property type="project" value="UniProtKB-SubCell"/>
</dbReference>
<keyword evidence="2" id="KW-0545">Nucleotide biosynthesis</keyword>
<gene>
    <name evidence="7" type="ORF">A2942_03570</name>
</gene>
<accession>A0A1G2DIX4</accession>
<dbReference type="PANTHER" id="PTHR23359">
    <property type="entry name" value="NUCLEOTIDE KINASE"/>
    <property type="match status" value="1"/>
</dbReference>
<dbReference type="EMBL" id="MHLP01000018">
    <property type="protein sequence ID" value="OGZ12820.1"/>
    <property type="molecule type" value="Genomic_DNA"/>
</dbReference>
<dbReference type="PRINTS" id="PR00094">
    <property type="entry name" value="ADENYLTKNASE"/>
</dbReference>
<dbReference type="CDD" id="cd01428">
    <property type="entry name" value="ADK"/>
    <property type="match status" value="1"/>
</dbReference>
<keyword evidence="1 5" id="KW-0808">Transferase</keyword>
<comment type="subcellular location">
    <subcellularLocation>
        <location evidence="6">Cytoplasm</location>
    </subcellularLocation>
</comment>
<evidence type="ECO:0000256" key="1">
    <source>
        <dbReference type="ARBA" id="ARBA00022679"/>
    </source>
</evidence>
<dbReference type="InterPro" id="IPR000850">
    <property type="entry name" value="Adenylat/UMP-CMP_kin"/>
</dbReference>
<evidence type="ECO:0000313" key="8">
    <source>
        <dbReference type="Proteomes" id="UP000178534"/>
    </source>
</evidence>
<dbReference type="Proteomes" id="UP000178534">
    <property type="component" value="Unassembled WGS sequence"/>
</dbReference>
<sequence>MRQEKIALLIYGLPGSGKGTQADLAANMFGLVNFDTGRHLESLWYDPKRQKESLVQKERKLFEEGKLNTPNFVLREVSGAVRKTNAKWLGIVFSGSPRTMHEAERLIPLLEKLYGRKKVFFFFLNIDPKDSVERNTKRRLCSVCRTALLAKYYPSKKPKHCPRCAGMLYRRSLDRAPVIRRRIEEYKTRTAPILAYLKKRGSKIKTIDGRVKPYEVFKHIEKTINAGLK</sequence>
<dbReference type="GO" id="GO:0004017">
    <property type="term" value="F:AMP kinase activity"/>
    <property type="evidence" value="ECO:0007669"/>
    <property type="project" value="UniProtKB-EC"/>
</dbReference>